<gene>
    <name evidence="1" type="ORF">TCM_017567</name>
</gene>
<proteinExistence type="predicted"/>
<reference evidence="1 2" key="1">
    <citation type="journal article" date="2013" name="Genome Biol.">
        <title>The genome sequence of the most widely cultivated cacao type and its use to identify candidate genes regulating pod color.</title>
        <authorList>
            <person name="Motamayor J.C."/>
            <person name="Mockaitis K."/>
            <person name="Schmutz J."/>
            <person name="Haiminen N."/>
            <person name="Iii D.L."/>
            <person name="Cornejo O."/>
            <person name="Findley S.D."/>
            <person name="Zheng P."/>
            <person name="Utro F."/>
            <person name="Royaert S."/>
            <person name="Saski C."/>
            <person name="Jenkins J."/>
            <person name="Podicheti R."/>
            <person name="Zhao M."/>
            <person name="Scheffler B.E."/>
            <person name="Stack J.C."/>
            <person name="Feltus F.A."/>
            <person name="Mustiga G.M."/>
            <person name="Amores F."/>
            <person name="Phillips W."/>
            <person name="Marelli J.P."/>
            <person name="May G.D."/>
            <person name="Shapiro H."/>
            <person name="Ma J."/>
            <person name="Bustamante C.D."/>
            <person name="Schnell R.J."/>
            <person name="Main D."/>
            <person name="Gilbert D."/>
            <person name="Parida L."/>
            <person name="Kuhn D.N."/>
        </authorList>
    </citation>
    <scope>NUCLEOTIDE SEQUENCE [LARGE SCALE GENOMIC DNA]</scope>
    <source>
        <strain evidence="2">cv. Matina 1-6</strain>
    </source>
</reference>
<dbReference type="InParanoid" id="A0A061EFD4"/>
<organism evidence="1 2">
    <name type="scientific">Theobroma cacao</name>
    <name type="common">Cacao</name>
    <name type="synonym">Cocoa</name>
    <dbReference type="NCBI Taxonomy" id="3641"/>
    <lineage>
        <taxon>Eukaryota</taxon>
        <taxon>Viridiplantae</taxon>
        <taxon>Streptophyta</taxon>
        <taxon>Embryophyta</taxon>
        <taxon>Tracheophyta</taxon>
        <taxon>Spermatophyta</taxon>
        <taxon>Magnoliopsida</taxon>
        <taxon>eudicotyledons</taxon>
        <taxon>Gunneridae</taxon>
        <taxon>Pentapetalae</taxon>
        <taxon>rosids</taxon>
        <taxon>malvids</taxon>
        <taxon>Malvales</taxon>
        <taxon>Malvaceae</taxon>
        <taxon>Byttnerioideae</taxon>
        <taxon>Theobroma</taxon>
    </lineage>
</organism>
<sequence length="104" mass="11507">MIRPLTAERLGIKCYEMPLPICCGPYTPMITRYADPYLQKGKKRGVSFTDSVIISSYQHGMVIVYSELTSTSRKACLGLGWSFPEVSDVGRDRGGVVTKVVSEL</sequence>
<dbReference type="Proteomes" id="UP000026915">
    <property type="component" value="Chromosome 4"/>
</dbReference>
<protein>
    <submittedName>
        <fullName evidence="1">Uncharacterized protein</fullName>
    </submittedName>
</protein>
<dbReference type="Gramene" id="EOY03107">
    <property type="protein sequence ID" value="EOY03107"/>
    <property type="gene ID" value="TCM_017567"/>
</dbReference>
<keyword evidence="2" id="KW-1185">Reference proteome</keyword>
<evidence type="ECO:0000313" key="1">
    <source>
        <dbReference type="EMBL" id="EOY03107.1"/>
    </source>
</evidence>
<name>A0A061EFD4_THECC</name>
<dbReference type="AlphaFoldDB" id="A0A061EFD4"/>
<dbReference type="EMBL" id="CM001882">
    <property type="protein sequence ID" value="EOY03107.1"/>
    <property type="molecule type" value="Genomic_DNA"/>
</dbReference>
<dbReference type="HOGENOM" id="CLU_2255077_0_0_1"/>
<evidence type="ECO:0000313" key="2">
    <source>
        <dbReference type="Proteomes" id="UP000026915"/>
    </source>
</evidence>
<accession>A0A061EFD4</accession>